<evidence type="ECO:0000313" key="1">
    <source>
        <dbReference type="EMBL" id="OWY99985.1"/>
    </source>
</evidence>
<keyword evidence="2" id="KW-1185">Reference proteome</keyword>
<protein>
    <submittedName>
        <fullName evidence="1">ABC transporter</fullName>
    </submittedName>
</protein>
<dbReference type="STRING" id="4795.A0A225V270"/>
<gene>
    <name evidence="1" type="ORF">PHMEG_00028919</name>
</gene>
<accession>A0A225V270</accession>
<reference evidence="2" key="1">
    <citation type="submission" date="2017-03" db="EMBL/GenBank/DDBJ databases">
        <title>Phytopthora megakarya and P. palmivora, two closely related causual agents of cacao black pod achieved similar genome size and gene model numbers by different mechanisms.</title>
        <authorList>
            <person name="Ali S."/>
            <person name="Shao J."/>
            <person name="Larry D.J."/>
            <person name="Kronmiller B."/>
            <person name="Shen D."/>
            <person name="Strem M.D."/>
            <person name="Melnick R.L."/>
            <person name="Guiltinan M.J."/>
            <person name="Tyler B.M."/>
            <person name="Meinhardt L.W."/>
            <person name="Bailey B.A."/>
        </authorList>
    </citation>
    <scope>NUCLEOTIDE SEQUENCE [LARGE SCALE GENOMIC DNA]</scope>
    <source>
        <strain evidence="2">zdho120</strain>
    </source>
</reference>
<organism evidence="1 2">
    <name type="scientific">Phytophthora megakarya</name>
    <dbReference type="NCBI Taxonomy" id="4795"/>
    <lineage>
        <taxon>Eukaryota</taxon>
        <taxon>Sar</taxon>
        <taxon>Stramenopiles</taxon>
        <taxon>Oomycota</taxon>
        <taxon>Peronosporomycetes</taxon>
        <taxon>Peronosporales</taxon>
        <taxon>Peronosporaceae</taxon>
        <taxon>Phytophthora</taxon>
    </lineage>
</organism>
<name>A0A225V270_9STRA</name>
<evidence type="ECO:0000313" key="2">
    <source>
        <dbReference type="Proteomes" id="UP000198211"/>
    </source>
</evidence>
<sequence length="114" mass="12652">MELWKLPLFSVSCSLGFLPLHGIQPASQRHPIGLQVAIHDHAIAILLALVFSKCDGLSTYDTATQQYVNIGGGLSCQRRTSVGIDQITIKEYIESVFEYKHDEIWCSFGIVLDS</sequence>
<comment type="caution">
    <text evidence="1">The sequence shown here is derived from an EMBL/GenBank/DDBJ whole genome shotgun (WGS) entry which is preliminary data.</text>
</comment>
<dbReference type="OrthoDB" id="66620at2759"/>
<dbReference type="AlphaFoldDB" id="A0A225V270"/>
<proteinExistence type="predicted"/>
<dbReference type="EMBL" id="NBNE01007993">
    <property type="protein sequence ID" value="OWY99985.1"/>
    <property type="molecule type" value="Genomic_DNA"/>
</dbReference>
<dbReference type="Proteomes" id="UP000198211">
    <property type="component" value="Unassembled WGS sequence"/>
</dbReference>